<dbReference type="CDD" id="cd04685">
    <property type="entry name" value="NUDIX_Hydrolase"/>
    <property type="match status" value="1"/>
</dbReference>
<dbReference type="Gene3D" id="3.90.79.10">
    <property type="entry name" value="Nucleoside Triphosphate Pyrophosphohydrolase"/>
    <property type="match status" value="1"/>
</dbReference>
<organism evidence="5 6">
    <name type="scientific">Oceanitalea stevensii</name>
    <dbReference type="NCBI Taxonomy" id="2763072"/>
    <lineage>
        <taxon>Bacteria</taxon>
        <taxon>Bacillati</taxon>
        <taxon>Actinomycetota</taxon>
        <taxon>Actinomycetes</taxon>
        <taxon>Micrococcales</taxon>
        <taxon>Bogoriellaceae</taxon>
        <taxon>Georgenia</taxon>
    </lineage>
</organism>
<keyword evidence="6" id="KW-1185">Reference proteome</keyword>
<dbReference type="PANTHER" id="PTHR43046:SF12">
    <property type="entry name" value="GDP-MANNOSE MANNOSYL HYDROLASE"/>
    <property type="match status" value="1"/>
</dbReference>
<dbReference type="PROSITE" id="PS51462">
    <property type="entry name" value="NUDIX"/>
    <property type="match status" value="1"/>
</dbReference>
<gene>
    <name evidence="5" type="ORF">H9624_02695</name>
</gene>
<reference evidence="5 6" key="1">
    <citation type="submission" date="2020-08" db="EMBL/GenBank/DDBJ databases">
        <title>A Genomic Blueprint of the Chicken Gut Microbiome.</title>
        <authorList>
            <person name="Gilroy R."/>
            <person name="Ravi A."/>
            <person name="Getino M."/>
            <person name="Pursley I."/>
            <person name="Horton D.L."/>
            <person name="Alikhan N.-F."/>
            <person name="Baker D."/>
            <person name="Gharbi K."/>
            <person name="Hall N."/>
            <person name="Watson M."/>
            <person name="Adriaenssens E.M."/>
            <person name="Foster-Nyarko E."/>
            <person name="Jarju S."/>
            <person name="Secka A."/>
            <person name="Antonio M."/>
            <person name="Oren A."/>
            <person name="Chaudhuri R."/>
            <person name="La Ragione R.M."/>
            <person name="Hildebrand F."/>
            <person name="Pallen M.J."/>
        </authorList>
    </citation>
    <scope>NUCLEOTIDE SEQUENCE [LARGE SCALE GENOMIC DNA]</scope>
    <source>
        <strain evidence="5 6">Sa1BUA1</strain>
    </source>
</reference>
<accession>A0ABR8YYW2</accession>
<dbReference type="Proteomes" id="UP000661894">
    <property type="component" value="Unassembled WGS sequence"/>
</dbReference>
<evidence type="ECO:0000256" key="3">
    <source>
        <dbReference type="ARBA" id="ARBA00022842"/>
    </source>
</evidence>
<protein>
    <submittedName>
        <fullName evidence="5">NUDIX domain-containing protein</fullName>
    </submittedName>
</protein>
<evidence type="ECO:0000256" key="2">
    <source>
        <dbReference type="ARBA" id="ARBA00022801"/>
    </source>
</evidence>
<keyword evidence="2" id="KW-0378">Hydrolase</keyword>
<evidence type="ECO:0000313" key="5">
    <source>
        <dbReference type="EMBL" id="MBD8061230.1"/>
    </source>
</evidence>
<proteinExistence type="predicted"/>
<evidence type="ECO:0000259" key="4">
    <source>
        <dbReference type="PROSITE" id="PS51462"/>
    </source>
</evidence>
<dbReference type="InterPro" id="IPR000086">
    <property type="entry name" value="NUDIX_hydrolase_dom"/>
</dbReference>
<dbReference type="Pfam" id="PF00293">
    <property type="entry name" value="NUDIX"/>
    <property type="match status" value="1"/>
</dbReference>
<comment type="cofactor">
    <cofactor evidence="1">
        <name>Mg(2+)</name>
        <dbReference type="ChEBI" id="CHEBI:18420"/>
    </cofactor>
</comment>
<name>A0ABR8YYW2_9MICO</name>
<dbReference type="PANTHER" id="PTHR43046">
    <property type="entry name" value="GDP-MANNOSE MANNOSYL HYDROLASE"/>
    <property type="match status" value="1"/>
</dbReference>
<evidence type="ECO:0000256" key="1">
    <source>
        <dbReference type="ARBA" id="ARBA00001946"/>
    </source>
</evidence>
<dbReference type="InterPro" id="IPR015797">
    <property type="entry name" value="NUDIX_hydrolase-like_dom_sf"/>
</dbReference>
<comment type="caution">
    <text evidence="5">The sequence shown here is derived from an EMBL/GenBank/DDBJ whole genome shotgun (WGS) entry which is preliminary data.</text>
</comment>
<sequence>MVTTYGLGPDWVPGPDGVPFRRAARVILLDDADRLLLVRGHDAGETSRSWWFTVGGGLEPGEDVRAGALRELREETGLHLSADQLEGPVLTRSAVFDFAAVTCRQDEEFFLARGTDTRLDDAGWTELERDVLDELRWWELDELDAAVTAGAVVYPRQLPGLARRLAGGWDGTSEHVVE</sequence>
<dbReference type="SUPFAM" id="SSF55811">
    <property type="entry name" value="Nudix"/>
    <property type="match status" value="1"/>
</dbReference>
<dbReference type="EMBL" id="JACSPO010000001">
    <property type="protein sequence ID" value="MBD8061230.1"/>
    <property type="molecule type" value="Genomic_DNA"/>
</dbReference>
<evidence type="ECO:0000313" key="6">
    <source>
        <dbReference type="Proteomes" id="UP000661894"/>
    </source>
</evidence>
<dbReference type="PROSITE" id="PS00893">
    <property type="entry name" value="NUDIX_BOX"/>
    <property type="match status" value="1"/>
</dbReference>
<dbReference type="InterPro" id="IPR020084">
    <property type="entry name" value="NUDIX_hydrolase_CS"/>
</dbReference>
<keyword evidence="3" id="KW-0460">Magnesium</keyword>
<feature type="domain" description="Nudix hydrolase" evidence="4">
    <location>
        <begin position="19"/>
        <end position="159"/>
    </location>
</feature>